<organism evidence="8 9">
    <name type="scientific">Thermodesulfatator autotrophicus</name>
    <dbReference type="NCBI Taxonomy" id="1795632"/>
    <lineage>
        <taxon>Bacteria</taxon>
        <taxon>Pseudomonadati</taxon>
        <taxon>Thermodesulfobacteriota</taxon>
        <taxon>Thermodesulfobacteria</taxon>
        <taxon>Thermodesulfobacteriales</taxon>
        <taxon>Thermodesulfatatoraceae</taxon>
        <taxon>Thermodesulfatator</taxon>
    </lineage>
</organism>
<evidence type="ECO:0000259" key="7">
    <source>
        <dbReference type="Pfam" id="PF04055"/>
    </source>
</evidence>
<evidence type="ECO:0000256" key="2">
    <source>
        <dbReference type="ARBA" id="ARBA00022691"/>
    </source>
</evidence>
<accession>A0A177E7E7</accession>
<dbReference type="InterPro" id="IPR013785">
    <property type="entry name" value="Aldolase_TIM"/>
</dbReference>
<keyword evidence="2" id="KW-0949">S-adenosyl-L-methionine</keyword>
<dbReference type="InterPro" id="IPR007197">
    <property type="entry name" value="rSAM"/>
</dbReference>
<dbReference type="PANTHER" id="PTHR43273">
    <property type="entry name" value="ANAEROBIC SULFATASE-MATURATING ENZYME HOMOLOG ASLB-RELATED"/>
    <property type="match status" value="1"/>
</dbReference>
<evidence type="ECO:0000256" key="1">
    <source>
        <dbReference type="ARBA" id="ARBA00001966"/>
    </source>
</evidence>
<dbReference type="SFLD" id="SFLDS00029">
    <property type="entry name" value="Radical_SAM"/>
    <property type="match status" value="1"/>
</dbReference>
<dbReference type="SFLD" id="SFLDG01067">
    <property type="entry name" value="SPASM/twitch_domain_containing"/>
    <property type="match status" value="1"/>
</dbReference>
<dbReference type="InterPro" id="IPR023867">
    <property type="entry name" value="Sulphatase_maturase_rSAM"/>
</dbReference>
<comment type="caution">
    <text evidence="8">The sequence shown here is derived from an EMBL/GenBank/DDBJ whole genome shotgun (WGS) entry which is preliminary data.</text>
</comment>
<dbReference type="AlphaFoldDB" id="A0A177E7E7"/>
<evidence type="ECO:0000256" key="5">
    <source>
        <dbReference type="ARBA" id="ARBA00023014"/>
    </source>
</evidence>
<sequence>MNQYIEKLLNRFEKEFYHYRVSNGFTHPKFRDLSSPSSVSIKSPFPKRKLLIDDSLIIHVTVTGRCNARCKGCINVSITCGQREELLTIFEAEPKREVLGIKRLSDEFPNKKVTVVFYGGEPLLAPQKIRKIQTILRKELPHKEIRFMVITNGMLIDRVYKNFPEIIQDVWLFSISIDGQKEQHESIRIGTSLEKIQQNLSILRKSTRSKILMWSTLREEQSLKDCFLEFLYLYQEKLVDFFFYHFAETEEPFKNFNAYIKQYEKDFNYLLDTYLDYLKKNIVLPITHLNELIAFLLSGHKRGHTACGVELATNFDLVGGKILACADLPPELALGQITPDGQVSLSLESLPSLVAYKNYLSCDICGIEPYCGGRCPVQALTGSVERTLAYCQLLRLHVGMVIERLPEIKRHLERLSISYQDLYDHSGFLARYTDVIP</sequence>
<evidence type="ECO:0000313" key="9">
    <source>
        <dbReference type="Proteomes" id="UP000076964"/>
    </source>
</evidence>
<dbReference type="STRING" id="1795632.TH606_04895"/>
<keyword evidence="4" id="KW-0408">Iron</keyword>
<dbReference type="PANTHER" id="PTHR43273:SF3">
    <property type="entry name" value="ANAEROBIC SULFATASE-MATURATING ENZYME HOMOLOG ASLB-RELATED"/>
    <property type="match status" value="1"/>
</dbReference>
<evidence type="ECO:0000256" key="3">
    <source>
        <dbReference type="ARBA" id="ARBA00022723"/>
    </source>
</evidence>
<evidence type="ECO:0000313" key="8">
    <source>
        <dbReference type="EMBL" id="OAG27873.1"/>
    </source>
</evidence>
<dbReference type="Gene3D" id="3.20.20.70">
    <property type="entry name" value="Aldolase class I"/>
    <property type="match status" value="1"/>
</dbReference>
<evidence type="ECO:0000256" key="4">
    <source>
        <dbReference type="ARBA" id="ARBA00023004"/>
    </source>
</evidence>
<proteinExistence type="inferred from homology"/>
<keyword evidence="3" id="KW-0479">Metal-binding</keyword>
<reference evidence="8 9" key="1">
    <citation type="submission" date="2016-02" db="EMBL/GenBank/DDBJ databases">
        <title>Draft genome sequence of Thermodesulfatator sp. S606.</title>
        <authorList>
            <person name="Lai Q."/>
            <person name="Cao J."/>
            <person name="Dupont S."/>
            <person name="Shao Z."/>
            <person name="Jebbar M."/>
            <person name="Alain K."/>
        </authorList>
    </citation>
    <scope>NUCLEOTIDE SEQUENCE [LARGE SCALE GENOMIC DNA]</scope>
    <source>
        <strain evidence="8 9">S606</strain>
    </source>
</reference>
<dbReference type="GO" id="GO:0051536">
    <property type="term" value="F:iron-sulfur cluster binding"/>
    <property type="evidence" value="ECO:0007669"/>
    <property type="project" value="UniProtKB-KW"/>
</dbReference>
<comment type="cofactor">
    <cofactor evidence="1">
        <name>[4Fe-4S] cluster</name>
        <dbReference type="ChEBI" id="CHEBI:49883"/>
    </cofactor>
</comment>
<gene>
    <name evidence="8" type="ORF">TH606_04895</name>
</gene>
<keyword evidence="9" id="KW-1185">Reference proteome</keyword>
<dbReference type="GO" id="GO:0046872">
    <property type="term" value="F:metal ion binding"/>
    <property type="evidence" value="ECO:0007669"/>
    <property type="project" value="UniProtKB-KW"/>
</dbReference>
<protein>
    <recommendedName>
        <fullName evidence="7">Radical SAM core domain-containing protein</fullName>
    </recommendedName>
</protein>
<evidence type="ECO:0000256" key="6">
    <source>
        <dbReference type="ARBA" id="ARBA00023601"/>
    </source>
</evidence>
<keyword evidence="5" id="KW-0411">Iron-sulfur</keyword>
<dbReference type="CDD" id="cd01335">
    <property type="entry name" value="Radical_SAM"/>
    <property type="match status" value="1"/>
</dbReference>
<dbReference type="Proteomes" id="UP000076964">
    <property type="component" value="Unassembled WGS sequence"/>
</dbReference>
<dbReference type="RefSeq" id="WP_068541805.1">
    <property type="nucleotide sequence ID" value="NZ_LSFI01000018.1"/>
</dbReference>
<dbReference type="InterPro" id="IPR058240">
    <property type="entry name" value="rSAM_sf"/>
</dbReference>
<feature type="domain" description="Radical SAM core" evidence="7">
    <location>
        <begin position="61"/>
        <end position="208"/>
    </location>
</feature>
<dbReference type="EMBL" id="LSFI01000018">
    <property type="protein sequence ID" value="OAG27873.1"/>
    <property type="molecule type" value="Genomic_DNA"/>
</dbReference>
<name>A0A177E7E7_9BACT</name>
<comment type="similarity">
    <text evidence="6">Belongs to the radical SAM superfamily. Anaerobic sulfatase-maturating enzyme family.</text>
</comment>
<dbReference type="GO" id="GO:0016491">
    <property type="term" value="F:oxidoreductase activity"/>
    <property type="evidence" value="ECO:0007669"/>
    <property type="project" value="InterPro"/>
</dbReference>
<dbReference type="SUPFAM" id="SSF102114">
    <property type="entry name" value="Radical SAM enzymes"/>
    <property type="match status" value="1"/>
</dbReference>
<dbReference type="Pfam" id="PF04055">
    <property type="entry name" value="Radical_SAM"/>
    <property type="match status" value="1"/>
</dbReference>